<dbReference type="RefSeq" id="WP_111824528.1">
    <property type="nucleotide sequence ID" value="NZ_CBDERX010000079.1"/>
</dbReference>
<gene>
    <name evidence="2" type="ORF">NCTC9935_02094</name>
</gene>
<keyword evidence="3" id="KW-1185">Reference proteome</keyword>
<accession>A0A2X0ULM3</accession>
<evidence type="ECO:0000256" key="1">
    <source>
        <dbReference type="SAM" id="MobiDB-lite"/>
    </source>
</evidence>
<feature type="compositionally biased region" description="Basic and acidic residues" evidence="1">
    <location>
        <begin position="421"/>
        <end position="438"/>
    </location>
</feature>
<proteinExistence type="predicted"/>
<sequence length="478" mass="50804">MVSSPMYDRVMQFAAQADHTEELRSWDNEHGCVLDGFEEAIQRVRHFQRHQGFTGQTGEALKEWADKTVARLESKRRYYARGITHYVAARQAVAQAKADARQLSPTLLDAKTEALRSAATVSLPFAPILAPVPGLVATAVLATGAAYVNAVEAQANAKREAAATEILNRINETVGELGGGLDKLTQAGPGSEYDSIDIPSIPLPPSTEENLNRGHVQYSPHDLGAYGRSAADDYGRAALRSDKSLYPDGYADPDTDEAIRKRALASHQVSTRYLPPDAKGSYDRPITDAQDLMGMDLMHARVNANHHRNGYVWGGHVPASPTDIDHPLWRINGGPASTATAAGRLGGAGVLGAGALGLGRAARMGSAGIGTAAGASDLRVGSFSGRGFGTYTPPAAQAPQGGGAGSQPAMMGGMGAGAGGAKEDQKRRRRKYEPYRYLDEDEGAVPAGYVNPMSQTYGSDRDIAPAARKDDGWDPRQW</sequence>
<dbReference type="Proteomes" id="UP000250192">
    <property type="component" value="Unassembled WGS sequence"/>
</dbReference>
<protein>
    <submittedName>
        <fullName evidence="2">Uncharacterized protein</fullName>
    </submittedName>
</protein>
<dbReference type="EMBL" id="UAPR01000019">
    <property type="protein sequence ID" value="SPT56550.1"/>
    <property type="molecule type" value="Genomic_DNA"/>
</dbReference>
<evidence type="ECO:0000313" key="3">
    <source>
        <dbReference type="Proteomes" id="UP000250192"/>
    </source>
</evidence>
<organism evidence="2 3">
    <name type="scientific">Schaalia odontolytica</name>
    <dbReference type="NCBI Taxonomy" id="1660"/>
    <lineage>
        <taxon>Bacteria</taxon>
        <taxon>Bacillati</taxon>
        <taxon>Actinomycetota</taxon>
        <taxon>Actinomycetes</taxon>
        <taxon>Actinomycetales</taxon>
        <taxon>Actinomycetaceae</taxon>
        <taxon>Schaalia</taxon>
    </lineage>
</organism>
<evidence type="ECO:0000313" key="2">
    <source>
        <dbReference type="EMBL" id="SPT56550.1"/>
    </source>
</evidence>
<reference evidence="2 3" key="1">
    <citation type="submission" date="2018-06" db="EMBL/GenBank/DDBJ databases">
        <authorList>
            <consortium name="Pathogen Informatics"/>
            <person name="Doyle S."/>
        </authorList>
    </citation>
    <scope>NUCLEOTIDE SEQUENCE [LARGE SCALE GENOMIC DNA]</scope>
    <source>
        <strain evidence="2 3">NCTC9935</strain>
    </source>
</reference>
<dbReference type="AlphaFoldDB" id="A0A2X0ULM3"/>
<dbReference type="GeneID" id="93757829"/>
<feature type="region of interest" description="Disordered" evidence="1">
    <location>
        <begin position="392"/>
        <end position="478"/>
    </location>
</feature>
<feature type="compositionally biased region" description="Basic and acidic residues" evidence="1">
    <location>
        <begin position="459"/>
        <end position="478"/>
    </location>
</feature>
<name>A0A2X0ULM3_9ACTO</name>
<dbReference type="OrthoDB" id="3261240at2"/>